<reference evidence="2 3" key="1">
    <citation type="submission" date="2023-08" db="EMBL/GenBank/DDBJ databases">
        <title>The draft genome sequence of Paracraurococcus sp. LOR1-02.</title>
        <authorList>
            <person name="Kingkaew E."/>
            <person name="Tanasupawat S."/>
        </authorList>
    </citation>
    <scope>NUCLEOTIDE SEQUENCE [LARGE SCALE GENOMIC DNA]</scope>
    <source>
        <strain evidence="2 3">LOR1-02</strain>
    </source>
</reference>
<gene>
    <name evidence="2" type="ORF">Q7A36_10620</name>
</gene>
<evidence type="ECO:0000313" key="3">
    <source>
        <dbReference type="Proteomes" id="UP001243009"/>
    </source>
</evidence>
<keyword evidence="1" id="KW-0732">Signal</keyword>
<dbReference type="RefSeq" id="WP_305103658.1">
    <property type="nucleotide sequence ID" value="NZ_JAUTWS010000008.1"/>
</dbReference>
<comment type="caution">
    <text evidence="2">The sequence shown here is derived from an EMBL/GenBank/DDBJ whole genome shotgun (WGS) entry which is preliminary data.</text>
</comment>
<dbReference type="PANTHER" id="PTHR36302">
    <property type="entry name" value="BLR7088 PROTEIN"/>
    <property type="match status" value="1"/>
</dbReference>
<dbReference type="InterPro" id="IPR036182">
    <property type="entry name" value="PCuAC_sf"/>
</dbReference>
<dbReference type="Pfam" id="PF04314">
    <property type="entry name" value="PCuAC"/>
    <property type="match status" value="1"/>
</dbReference>
<dbReference type="Proteomes" id="UP001243009">
    <property type="component" value="Unassembled WGS sequence"/>
</dbReference>
<sequence>MLRRSILAAPALLAPVLLTRPTAAQQHPQAAAPQPVQAGDLAIARPWTRAAGQGGTGAGFMTITNRGAAADRLVGASTPLARTTEIHTHVREGEVMRMRPVPGIDLPPGQSVTLQPGSFHLMLIGLTQLLIPGQTVPVTLRFERAGDVPVELQVEAAGARGPTAR</sequence>
<dbReference type="PANTHER" id="PTHR36302:SF1">
    <property type="entry name" value="COPPER CHAPERONE PCU(A)C"/>
    <property type="match status" value="1"/>
</dbReference>
<name>A0ABT9DY17_9PROT</name>
<evidence type="ECO:0000256" key="1">
    <source>
        <dbReference type="SAM" id="SignalP"/>
    </source>
</evidence>
<accession>A0ABT9DY17</accession>
<dbReference type="EMBL" id="JAUTWS010000008">
    <property type="protein sequence ID" value="MDO9708793.1"/>
    <property type="molecule type" value="Genomic_DNA"/>
</dbReference>
<dbReference type="Gene3D" id="2.60.40.1890">
    <property type="entry name" value="PCu(A)C copper chaperone"/>
    <property type="match status" value="1"/>
</dbReference>
<dbReference type="InterPro" id="IPR058248">
    <property type="entry name" value="Lxx211020-like"/>
</dbReference>
<protein>
    <submittedName>
        <fullName evidence="2">Copper chaperone PCu(A)C</fullName>
    </submittedName>
</protein>
<evidence type="ECO:0000313" key="2">
    <source>
        <dbReference type="EMBL" id="MDO9708793.1"/>
    </source>
</evidence>
<dbReference type="SUPFAM" id="SSF110087">
    <property type="entry name" value="DR1885-like metal-binding protein"/>
    <property type="match status" value="1"/>
</dbReference>
<feature type="signal peptide" evidence="1">
    <location>
        <begin position="1"/>
        <end position="24"/>
    </location>
</feature>
<dbReference type="InterPro" id="IPR007410">
    <property type="entry name" value="LpqE-like"/>
</dbReference>
<keyword evidence="3" id="KW-1185">Reference proteome</keyword>
<proteinExistence type="predicted"/>
<organism evidence="2 3">
    <name type="scientific">Paracraurococcus lichenis</name>
    <dbReference type="NCBI Taxonomy" id="3064888"/>
    <lineage>
        <taxon>Bacteria</taxon>
        <taxon>Pseudomonadati</taxon>
        <taxon>Pseudomonadota</taxon>
        <taxon>Alphaproteobacteria</taxon>
        <taxon>Acetobacterales</taxon>
        <taxon>Roseomonadaceae</taxon>
        <taxon>Paracraurococcus</taxon>
    </lineage>
</organism>
<feature type="chain" id="PRO_5047296409" evidence="1">
    <location>
        <begin position="25"/>
        <end position="165"/>
    </location>
</feature>